<dbReference type="AlphaFoldDB" id="A0A146KMB4"/>
<evidence type="ECO:0000256" key="1">
    <source>
        <dbReference type="ARBA" id="ARBA00007806"/>
    </source>
</evidence>
<dbReference type="SUPFAM" id="SSF51011">
    <property type="entry name" value="Glycosyl hydrolase domain"/>
    <property type="match status" value="1"/>
</dbReference>
<keyword evidence="2 4" id="KW-0378">Hydrolase</keyword>
<dbReference type="PANTHER" id="PTHR43053:SF4">
    <property type="entry name" value="MYOGENESIS-REGULATING GLYCOSIDASE"/>
    <property type="match status" value="1"/>
</dbReference>
<dbReference type="CDD" id="cd06592">
    <property type="entry name" value="GH31_NET37"/>
    <property type="match status" value="1"/>
</dbReference>
<dbReference type="GO" id="GO:0005975">
    <property type="term" value="P:carbohydrate metabolic process"/>
    <property type="evidence" value="ECO:0007669"/>
    <property type="project" value="InterPro"/>
</dbReference>
<dbReference type="InterPro" id="IPR013780">
    <property type="entry name" value="Glyco_hydro_b"/>
</dbReference>
<dbReference type="Gene3D" id="3.20.20.80">
    <property type="entry name" value="Glycosidases"/>
    <property type="match status" value="1"/>
</dbReference>
<organism evidence="8">
    <name type="scientific">Lygus hesperus</name>
    <name type="common">Western plant bug</name>
    <dbReference type="NCBI Taxonomy" id="30085"/>
    <lineage>
        <taxon>Eukaryota</taxon>
        <taxon>Metazoa</taxon>
        <taxon>Ecdysozoa</taxon>
        <taxon>Arthropoda</taxon>
        <taxon>Hexapoda</taxon>
        <taxon>Insecta</taxon>
        <taxon>Pterygota</taxon>
        <taxon>Neoptera</taxon>
        <taxon>Paraneoptera</taxon>
        <taxon>Hemiptera</taxon>
        <taxon>Heteroptera</taxon>
        <taxon>Panheteroptera</taxon>
        <taxon>Cimicomorpha</taxon>
        <taxon>Miridae</taxon>
        <taxon>Mirini</taxon>
        <taxon>Lygus</taxon>
    </lineage>
</organism>
<evidence type="ECO:0000256" key="5">
    <source>
        <dbReference type="SAM" id="SignalP"/>
    </source>
</evidence>
<evidence type="ECO:0000256" key="3">
    <source>
        <dbReference type="ARBA" id="ARBA00023295"/>
    </source>
</evidence>
<sequence length="677" mass="76589">MKIILFFVIGFSMIIDCSLSENPRLFTTTYGGSGRDFKHEFKIYALKNAAKVSHVKYATSGVPLFKNEGQGGSFNVNFGQFAGEPELCRSEQSVPSKSCEGQHCHEYEHRPVACLEWSSEDGTASRIEIRNKINKDSSTNHDVFKISVFHKHVERNLSVCFSLGDEMLYGGSVANAYPSQNIIKNEAPFVTGEGNISEATQWTGAVAERKWITSGGRGIHVKPGSPLFVTQNSSHLCLMVSNRPPYSANSPVLLEYDFCLTNNAKEAWLCQNSERPKPRLPPESEYILKEPIWSTWVAYKSKISQQTVMDFAGSIKNNGLRMGVMEIDDKWETCYGSQLIDKTMFPNPKKMVEDLHTMGAKVTFWVHPFINVDCNSFEQLQQHLFTYPNGTVGITTWWNGQAGLINILQKDTYEFFTGRLQTFKKDYGADGFKFDAGEAYYIPGLFKFTPLIYPNEYTRTYVKLAESFGPTTEVRVGADSSSMDLFQRLQDTNSDWTLDNYGLKSVITSSLQLSILGYRAIMPDMVGGNCYGPPPDKELFIRWVQLTAFLPVMQFSYHPWKFDEETVNITKRYIDLHYNYSSRMVEIFNTAEVPLISPVWWLDPDNPIALQTKDQFLVGDEILVAPVVEKGAYNRSVFIPSGSWTDANNGQPIKGPLIIPEYPAPIEKLPYFIRLKS</sequence>
<keyword evidence="5" id="KW-0732">Signal</keyword>
<name>A0A146KMB4_LYGHE</name>
<protein>
    <submittedName>
        <fullName evidence="8">Putative family 31 glucosidase KIAA1161</fullName>
    </submittedName>
</protein>
<comment type="similarity">
    <text evidence="1 4">Belongs to the glycosyl hydrolase 31 family.</text>
</comment>
<evidence type="ECO:0000313" key="8">
    <source>
        <dbReference type="EMBL" id="JAP97703.1"/>
    </source>
</evidence>
<gene>
    <name evidence="8" type="primary">Kiaa1161_2</name>
    <name evidence="8" type="ORF">g.85890</name>
</gene>
<evidence type="ECO:0000256" key="4">
    <source>
        <dbReference type="RuleBase" id="RU361185"/>
    </source>
</evidence>
<evidence type="ECO:0000256" key="2">
    <source>
        <dbReference type="ARBA" id="ARBA00022801"/>
    </source>
</evidence>
<dbReference type="GO" id="GO:0004553">
    <property type="term" value="F:hydrolase activity, hydrolyzing O-glycosyl compounds"/>
    <property type="evidence" value="ECO:0007669"/>
    <property type="project" value="InterPro"/>
</dbReference>
<dbReference type="Pfam" id="PF21365">
    <property type="entry name" value="Glyco_hydro_31_3rd"/>
    <property type="match status" value="1"/>
</dbReference>
<dbReference type="Gene3D" id="2.60.40.1180">
    <property type="entry name" value="Golgi alpha-mannosidase II"/>
    <property type="match status" value="1"/>
</dbReference>
<accession>A0A146KMB4</accession>
<dbReference type="InterPro" id="IPR050985">
    <property type="entry name" value="Alpha-glycosidase_related"/>
</dbReference>
<evidence type="ECO:0000259" key="6">
    <source>
        <dbReference type="Pfam" id="PF01055"/>
    </source>
</evidence>
<dbReference type="InterPro" id="IPR000322">
    <property type="entry name" value="Glyco_hydro_31_TIM"/>
</dbReference>
<dbReference type="SUPFAM" id="SSF51445">
    <property type="entry name" value="(Trans)glycosidases"/>
    <property type="match status" value="1"/>
</dbReference>
<dbReference type="EMBL" id="GDHC01020925">
    <property type="protein sequence ID" value="JAP97703.1"/>
    <property type="molecule type" value="Transcribed_RNA"/>
</dbReference>
<feature type="domain" description="Glycoside hydrolase family 31 TIM barrel" evidence="6">
    <location>
        <begin position="294"/>
        <end position="579"/>
    </location>
</feature>
<dbReference type="Pfam" id="PF01055">
    <property type="entry name" value="Glyco_hydro_31_2nd"/>
    <property type="match status" value="1"/>
</dbReference>
<evidence type="ECO:0000259" key="7">
    <source>
        <dbReference type="Pfam" id="PF21365"/>
    </source>
</evidence>
<reference evidence="8" key="1">
    <citation type="journal article" date="2016" name="Gigascience">
        <title>De novo construction of an expanded transcriptome assembly for the western tarnished plant bug, Lygus hesperus.</title>
        <authorList>
            <person name="Tassone E.E."/>
            <person name="Geib S.M."/>
            <person name="Hall B."/>
            <person name="Fabrick J.A."/>
            <person name="Brent C.S."/>
            <person name="Hull J.J."/>
        </authorList>
    </citation>
    <scope>NUCLEOTIDE SEQUENCE</scope>
</reference>
<feature type="signal peptide" evidence="5">
    <location>
        <begin position="1"/>
        <end position="20"/>
    </location>
</feature>
<keyword evidence="3 4" id="KW-0326">Glycosidase</keyword>
<feature type="domain" description="Glycosyl hydrolase family 31 C-terminal" evidence="7">
    <location>
        <begin position="593"/>
        <end position="674"/>
    </location>
</feature>
<feature type="chain" id="PRO_5007526600" evidence="5">
    <location>
        <begin position="21"/>
        <end position="677"/>
    </location>
</feature>
<proteinExistence type="inferred from homology"/>
<dbReference type="PANTHER" id="PTHR43053">
    <property type="entry name" value="GLYCOSIDASE FAMILY 31"/>
    <property type="match status" value="1"/>
</dbReference>
<dbReference type="InterPro" id="IPR048395">
    <property type="entry name" value="Glyco_hydro_31_C"/>
</dbReference>
<dbReference type="InterPro" id="IPR017853">
    <property type="entry name" value="GH"/>
</dbReference>